<gene>
    <name evidence="12" type="ORF">A3G56_00945</name>
</gene>
<evidence type="ECO:0000256" key="4">
    <source>
        <dbReference type="ARBA" id="ARBA00022676"/>
    </source>
</evidence>
<dbReference type="InterPro" id="IPR029057">
    <property type="entry name" value="PRTase-like"/>
</dbReference>
<dbReference type="SUPFAM" id="SSF56235">
    <property type="entry name" value="N-terminal nucleophile aminohydrolases (Ntn hydrolases)"/>
    <property type="match status" value="1"/>
</dbReference>
<dbReference type="CDD" id="cd06223">
    <property type="entry name" value="PRTases_typeI"/>
    <property type="match status" value="1"/>
</dbReference>
<evidence type="ECO:0000313" key="13">
    <source>
        <dbReference type="Proteomes" id="UP000178682"/>
    </source>
</evidence>
<evidence type="ECO:0000256" key="3">
    <source>
        <dbReference type="ARBA" id="ARBA00011941"/>
    </source>
</evidence>
<dbReference type="Gene3D" id="3.60.20.10">
    <property type="entry name" value="Glutamine Phosphoribosylpyrophosphate, subunit 1, domain 1"/>
    <property type="match status" value="1"/>
</dbReference>
<sequence>MKAMCGIVGGLGIPKVAAELKSMLYFIQHRGQESAGMVTTGGEAEGRFCEHRANGLVNDVFTPDVLVKLQGGSGIGHNRYPTQENAVIQPVSREVGGEKWSVAHNGNLTNDIADFAVDTLLILDNLCDTDSSQPVPERVFAAIKDLQGAFSLLILHQDKEGRNTLLAVRDPQGFRPLCMAQYNGGYLFASESCAFNAIAEATFVRHIEAGEIVYVNAGGLNIYKPQSWQGKRKARCIFELIYFSRPDSRVETEGQMKNPVYVGQVQEELGRELARENPDVAADILVPVPMSGIRHAEGFHNEDQRIPLCQALTRSHYGQRTFIADGEGRLQKILRKFIFIIYLLSDKYIALVEDSIVRGSTMAVLIKAIKQVVGRVRGIVVLIASPPIKFPCFFGIYTPKKKELAFNKFGGVEQTRENIGADDLRYLSFDGMMNAVCRTTGIKAGDYCAACFSGEYPACVEIKNPQYRQEIE</sequence>
<protein>
    <recommendedName>
        <fullName evidence="3 8">Amidophosphoribosyltransferase</fullName>
        <shortName evidence="8">ATase</shortName>
        <ecNumber evidence="3 8">2.4.2.14</ecNumber>
    </recommendedName>
    <alternativeName>
        <fullName evidence="8">Glutamine phosphoribosylpyrophosphate amidotransferase</fullName>
    </alternativeName>
</protein>
<feature type="binding site" evidence="10">
    <location>
        <position position="448"/>
    </location>
    <ligand>
        <name>[4Fe-4S] cluster</name>
        <dbReference type="ChEBI" id="CHEBI:49883"/>
    </ligand>
</feature>
<evidence type="ECO:0000313" key="12">
    <source>
        <dbReference type="EMBL" id="OGF18372.1"/>
    </source>
</evidence>
<comment type="cofactor">
    <cofactor evidence="10">
        <name>[4Fe-4S] cluster</name>
        <dbReference type="ChEBI" id="CHEBI:49883"/>
    </cofactor>
    <text evidence="10">Binds 1 [4Fe-4S] cluster per subunit.</text>
</comment>
<comment type="caution">
    <text evidence="12">The sequence shown here is derived from an EMBL/GenBank/DDBJ whole genome shotgun (WGS) entry which is preliminary data.</text>
</comment>
<dbReference type="GO" id="GO:0004044">
    <property type="term" value="F:amidophosphoribosyltransferase activity"/>
    <property type="evidence" value="ECO:0007669"/>
    <property type="project" value="UniProtKB-EC"/>
</dbReference>
<feature type="binding site" evidence="10">
    <location>
        <position position="392"/>
    </location>
    <ligand>
        <name>[4Fe-4S] cluster</name>
        <dbReference type="ChEBI" id="CHEBI:49883"/>
    </ligand>
</feature>
<dbReference type="PROSITE" id="PS51278">
    <property type="entry name" value="GATASE_TYPE_2"/>
    <property type="match status" value="1"/>
</dbReference>
<keyword evidence="6 8" id="KW-0658">Purine biosynthesis</keyword>
<feature type="domain" description="Glutamine amidotransferase type-2" evidence="11">
    <location>
        <begin position="5"/>
        <end position="218"/>
    </location>
</feature>
<evidence type="ECO:0000256" key="10">
    <source>
        <dbReference type="PIRSR" id="PIRSR000485-3"/>
    </source>
</evidence>
<keyword evidence="5 8" id="KW-0808">Transferase</keyword>
<keyword evidence="10" id="KW-0479">Metal-binding</keyword>
<evidence type="ECO:0000256" key="2">
    <source>
        <dbReference type="ARBA" id="ARBA00010138"/>
    </source>
</evidence>
<evidence type="ECO:0000256" key="6">
    <source>
        <dbReference type="ARBA" id="ARBA00022755"/>
    </source>
</evidence>
<dbReference type="Gene3D" id="3.40.50.2020">
    <property type="match status" value="1"/>
</dbReference>
<feature type="active site" description="Nucleophile" evidence="9">
    <location>
        <position position="5"/>
    </location>
</feature>
<dbReference type="GO" id="GO:0009113">
    <property type="term" value="P:purine nucleobase biosynthetic process"/>
    <property type="evidence" value="ECO:0007669"/>
    <property type="project" value="InterPro"/>
</dbReference>
<organism evidence="12 13">
    <name type="scientific">Candidatus Falkowbacteria bacterium RIFCSPLOWO2_12_FULL_45_10</name>
    <dbReference type="NCBI Taxonomy" id="1797990"/>
    <lineage>
        <taxon>Bacteria</taxon>
        <taxon>Candidatus Falkowiibacteriota</taxon>
    </lineage>
</organism>
<dbReference type="InterPro" id="IPR000836">
    <property type="entry name" value="PRTase_dom"/>
</dbReference>
<evidence type="ECO:0000256" key="8">
    <source>
        <dbReference type="PIRNR" id="PIRNR000485"/>
    </source>
</evidence>
<keyword evidence="7" id="KW-0315">Glutamine amidotransferase</keyword>
<dbReference type="SUPFAM" id="SSF53271">
    <property type="entry name" value="PRTase-like"/>
    <property type="match status" value="1"/>
</dbReference>
<name>A0A1F5RVM0_9BACT</name>
<dbReference type="Proteomes" id="UP000178682">
    <property type="component" value="Unassembled WGS sequence"/>
</dbReference>
<dbReference type="InterPro" id="IPR005854">
    <property type="entry name" value="PurF"/>
</dbReference>
<keyword evidence="10" id="KW-0411">Iron-sulfur</keyword>
<dbReference type="AlphaFoldDB" id="A0A1F5RVM0"/>
<comment type="pathway">
    <text evidence="1 8">Purine metabolism; IMP biosynthesis via de novo pathway; N(1)-(5-phospho-D-ribosyl)glycinamide from 5-phospho-alpha-D-ribose 1-diphosphate: step 1/2.</text>
</comment>
<evidence type="ECO:0000256" key="7">
    <source>
        <dbReference type="ARBA" id="ARBA00022962"/>
    </source>
</evidence>
<dbReference type="InterPro" id="IPR029055">
    <property type="entry name" value="Ntn_hydrolases_N"/>
</dbReference>
<keyword evidence="4 8" id="KW-0328">Glycosyltransferase</keyword>
<evidence type="ECO:0000256" key="1">
    <source>
        <dbReference type="ARBA" id="ARBA00005209"/>
    </source>
</evidence>
<proteinExistence type="inferred from homology"/>
<dbReference type="GO" id="GO:0051536">
    <property type="term" value="F:iron-sulfur cluster binding"/>
    <property type="evidence" value="ECO:0007669"/>
    <property type="project" value="UniProtKB-KW"/>
</dbReference>
<dbReference type="GO" id="GO:0046872">
    <property type="term" value="F:metal ion binding"/>
    <property type="evidence" value="ECO:0007669"/>
    <property type="project" value="UniProtKB-KW"/>
</dbReference>
<dbReference type="PIRSF" id="PIRSF000485">
    <property type="entry name" value="Amd_phspho_trans"/>
    <property type="match status" value="1"/>
</dbReference>
<comment type="catalytic activity">
    <reaction evidence="8">
        <text>5-phospho-beta-D-ribosylamine + L-glutamate + diphosphate = 5-phospho-alpha-D-ribose 1-diphosphate + L-glutamine + H2O</text>
        <dbReference type="Rhea" id="RHEA:14905"/>
        <dbReference type="ChEBI" id="CHEBI:15377"/>
        <dbReference type="ChEBI" id="CHEBI:29985"/>
        <dbReference type="ChEBI" id="CHEBI:33019"/>
        <dbReference type="ChEBI" id="CHEBI:58017"/>
        <dbReference type="ChEBI" id="CHEBI:58359"/>
        <dbReference type="ChEBI" id="CHEBI:58681"/>
        <dbReference type="EC" id="2.4.2.14"/>
    </reaction>
</comment>
<evidence type="ECO:0000256" key="5">
    <source>
        <dbReference type="ARBA" id="ARBA00022679"/>
    </source>
</evidence>
<dbReference type="UniPathway" id="UPA00074">
    <property type="reaction ID" value="UER00124"/>
</dbReference>
<evidence type="ECO:0000259" key="11">
    <source>
        <dbReference type="PROSITE" id="PS51278"/>
    </source>
</evidence>
<dbReference type="PANTHER" id="PTHR11907">
    <property type="entry name" value="AMIDOPHOSPHORIBOSYLTRANSFERASE"/>
    <property type="match status" value="1"/>
</dbReference>
<dbReference type="Pfam" id="PF13537">
    <property type="entry name" value="GATase_7"/>
    <property type="match status" value="1"/>
</dbReference>
<comment type="similarity">
    <text evidence="2 8">In the C-terminal section; belongs to the purine/pyrimidine phosphoribosyltransferase family.</text>
</comment>
<feature type="binding site" evidence="10">
    <location>
        <position position="451"/>
    </location>
    <ligand>
        <name>[4Fe-4S] cluster</name>
        <dbReference type="ChEBI" id="CHEBI:49883"/>
    </ligand>
</feature>
<dbReference type="InterPro" id="IPR017932">
    <property type="entry name" value="GATase_2_dom"/>
</dbReference>
<keyword evidence="10" id="KW-0408">Iron</keyword>
<dbReference type="EMBL" id="MFFX01000051">
    <property type="protein sequence ID" value="OGF18372.1"/>
    <property type="molecule type" value="Genomic_DNA"/>
</dbReference>
<feature type="binding site" evidence="10">
    <location>
        <position position="236"/>
    </location>
    <ligand>
        <name>[4Fe-4S] cluster</name>
        <dbReference type="ChEBI" id="CHEBI:49883"/>
    </ligand>
</feature>
<dbReference type="GO" id="GO:0006189">
    <property type="term" value="P:'de novo' IMP biosynthetic process"/>
    <property type="evidence" value="ECO:0007669"/>
    <property type="project" value="UniProtKB-UniPathway"/>
</dbReference>
<dbReference type="EC" id="2.4.2.14" evidence="3 8"/>
<accession>A0A1F5RVM0</accession>
<reference evidence="12 13" key="1">
    <citation type="journal article" date="2016" name="Nat. Commun.">
        <title>Thousands of microbial genomes shed light on interconnected biogeochemical processes in an aquifer system.</title>
        <authorList>
            <person name="Anantharaman K."/>
            <person name="Brown C.T."/>
            <person name="Hug L.A."/>
            <person name="Sharon I."/>
            <person name="Castelle C.J."/>
            <person name="Probst A.J."/>
            <person name="Thomas B.C."/>
            <person name="Singh A."/>
            <person name="Wilkins M.J."/>
            <person name="Karaoz U."/>
            <person name="Brodie E.L."/>
            <person name="Williams K.H."/>
            <person name="Hubbard S.S."/>
            <person name="Banfield J.F."/>
        </authorList>
    </citation>
    <scope>NUCLEOTIDE SEQUENCE [LARGE SCALE GENOMIC DNA]</scope>
</reference>
<evidence type="ECO:0000256" key="9">
    <source>
        <dbReference type="PIRSR" id="PIRSR000485-1"/>
    </source>
</evidence>